<evidence type="ECO:0000313" key="3">
    <source>
        <dbReference type="Proteomes" id="UP001174691"/>
    </source>
</evidence>
<evidence type="ECO:0000256" key="1">
    <source>
        <dbReference type="SAM" id="SignalP"/>
    </source>
</evidence>
<dbReference type="PANTHER" id="PTHR13593:SF146">
    <property type="entry name" value="PLC-LIKE PHOSPHODIESTERASE"/>
    <property type="match status" value="1"/>
</dbReference>
<dbReference type="InterPro" id="IPR017946">
    <property type="entry name" value="PLC-like_Pdiesterase_TIM-brl"/>
</dbReference>
<feature type="chain" id="PRO_5041361534" evidence="1">
    <location>
        <begin position="26"/>
        <end position="295"/>
    </location>
</feature>
<evidence type="ECO:0000313" key="2">
    <source>
        <dbReference type="EMBL" id="KAJ9139030.1"/>
    </source>
</evidence>
<dbReference type="GO" id="GO:0006629">
    <property type="term" value="P:lipid metabolic process"/>
    <property type="evidence" value="ECO:0007669"/>
    <property type="project" value="InterPro"/>
</dbReference>
<protein>
    <submittedName>
        <fullName evidence="2">PLC-like phosphodiesterase</fullName>
    </submittedName>
</protein>
<proteinExistence type="predicted"/>
<comment type="caution">
    <text evidence="2">The sequence shown here is derived from an EMBL/GenBank/DDBJ whole genome shotgun (WGS) entry which is preliminary data.</text>
</comment>
<dbReference type="GO" id="GO:0008081">
    <property type="term" value="F:phosphoric diester hydrolase activity"/>
    <property type="evidence" value="ECO:0007669"/>
    <property type="project" value="InterPro"/>
</dbReference>
<dbReference type="Gene3D" id="3.20.20.190">
    <property type="entry name" value="Phosphatidylinositol (PI) phosphodiesterase"/>
    <property type="match status" value="1"/>
</dbReference>
<keyword evidence="3" id="KW-1185">Reference proteome</keyword>
<dbReference type="SUPFAM" id="SSF51695">
    <property type="entry name" value="PLC-like phosphodiesterases"/>
    <property type="match status" value="1"/>
</dbReference>
<dbReference type="Pfam" id="PF26146">
    <property type="entry name" value="PI-PLC_X"/>
    <property type="match status" value="1"/>
</dbReference>
<organism evidence="2 3">
    <name type="scientific">Coniochaeta hoffmannii</name>
    <dbReference type="NCBI Taxonomy" id="91930"/>
    <lineage>
        <taxon>Eukaryota</taxon>
        <taxon>Fungi</taxon>
        <taxon>Dikarya</taxon>
        <taxon>Ascomycota</taxon>
        <taxon>Pezizomycotina</taxon>
        <taxon>Sordariomycetes</taxon>
        <taxon>Sordariomycetidae</taxon>
        <taxon>Coniochaetales</taxon>
        <taxon>Coniochaetaceae</taxon>
        <taxon>Coniochaeta</taxon>
    </lineage>
</organism>
<dbReference type="EMBL" id="JANBVN010000136">
    <property type="protein sequence ID" value="KAJ9139030.1"/>
    <property type="molecule type" value="Genomic_DNA"/>
</dbReference>
<keyword evidence="1" id="KW-0732">Signal</keyword>
<dbReference type="PANTHER" id="PTHR13593">
    <property type="match status" value="1"/>
</dbReference>
<sequence>MRRSIFNRIVTGLPALLVVPAAVAAVGCNGNTAFCSRKYSNVTQIGSHDSAFVGVLPPDNQYIPVVDQLDFGIRFLQAQTHKKGGGIEMCHTSCLELDAGSLNSYLSPIKTWLDGNPNEVLTLLLTNGDAIPVSQFASAFAALGLDEYAYAPGANLAMDQWPTLQSMIDAGKRLVVFMDYHADTSSVPYILDEFAYFFETPYDVTDKSFNQCTLDRPSGASASGRMYIVNHFLDVDIFGIKIPDQINAPKTNSKTSIMAQSNLCYQAWGRLPNLILLDWANRGDPIGAQNALNHV</sequence>
<name>A0AA38RJE2_9PEZI</name>
<reference evidence="2" key="1">
    <citation type="submission" date="2022-07" db="EMBL/GenBank/DDBJ databases">
        <title>Fungi with potential for degradation of polypropylene.</title>
        <authorList>
            <person name="Gostincar C."/>
        </authorList>
    </citation>
    <scope>NUCLEOTIDE SEQUENCE</scope>
    <source>
        <strain evidence="2">EXF-13287</strain>
    </source>
</reference>
<dbReference type="InterPro" id="IPR051057">
    <property type="entry name" value="PI-PLC_domain"/>
</dbReference>
<dbReference type="PROSITE" id="PS51257">
    <property type="entry name" value="PROKAR_LIPOPROTEIN"/>
    <property type="match status" value="1"/>
</dbReference>
<gene>
    <name evidence="2" type="ORF">NKR19_g7608</name>
</gene>
<accession>A0AA38RJE2</accession>
<dbReference type="AlphaFoldDB" id="A0AA38RJE2"/>
<feature type="signal peptide" evidence="1">
    <location>
        <begin position="1"/>
        <end position="25"/>
    </location>
</feature>
<dbReference type="Proteomes" id="UP001174691">
    <property type="component" value="Unassembled WGS sequence"/>
</dbReference>